<protein>
    <submittedName>
        <fullName evidence="2">Uncharacterized protein</fullName>
    </submittedName>
</protein>
<sequence length="114" mass="12869">MSTSPEELPETPDTYEGAAEVDPDNWRDDPLIEGEETEESEEPRSVDLDHPYTPSEQQQRNETEEYRYQQGEEQIPPEEPTIGEALADLDVPEDPAFPEEIDPSNDPFHGGADL</sequence>
<proteinExistence type="predicted"/>
<evidence type="ECO:0000313" key="2">
    <source>
        <dbReference type="EMBL" id="GGG53125.1"/>
    </source>
</evidence>
<reference evidence="2" key="2">
    <citation type="submission" date="2020-09" db="EMBL/GenBank/DDBJ databases">
        <authorList>
            <person name="Sun Q."/>
            <person name="Zhou Y."/>
        </authorList>
    </citation>
    <scope>NUCLEOTIDE SEQUENCE</scope>
    <source>
        <strain evidence="2">CGMCC 1.12187</strain>
    </source>
</reference>
<keyword evidence="3" id="KW-1185">Reference proteome</keyword>
<dbReference type="AlphaFoldDB" id="A0A917GP10"/>
<accession>A0A917GP10</accession>
<organism evidence="2 3">
    <name type="scientific">Kocuria dechangensis</name>
    <dbReference type="NCBI Taxonomy" id="1176249"/>
    <lineage>
        <taxon>Bacteria</taxon>
        <taxon>Bacillati</taxon>
        <taxon>Actinomycetota</taxon>
        <taxon>Actinomycetes</taxon>
        <taxon>Micrococcales</taxon>
        <taxon>Micrococcaceae</taxon>
        <taxon>Kocuria</taxon>
    </lineage>
</organism>
<name>A0A917GP10_9MICC</name>
<dbReference type="RefSeq" id="WP_188535771.1">
    <property type="nucleotide sequence ID" value="NZ_BMEQ01000005.1"/>
</dbReference>
<evidence type="ECO:0000256" key="1">
    <source>
        <dbReference type="SAM" id="MobiDB-lite"/>
    </source>
</evidence>
<comment type="caution">
    <text evidence="2">The sequence shown here is derived from an EMBL/GenBank/DDBJ whole genome shotgun (WGS) entry which is preliminary data.</text>
</comment>
<dbReference type="EMBL" id="BMEQ01000005">
    <property type="protein sequence ID" value="GGG53125.1"/>
    <property type="molecule type" value="Genomic_DNA"/>
</dbReference>
<feature type="compositionally biased region" description="Low complexity" evidence="1">
    <location>
        <begin position="69"/>
        <end position="84"/>
    </location>
</feature>
<reference evidence="2" key="1">
    <citation type="journal article" date="2014" name="Int. J. Syst. Evol. Microbiol.">
        <title>Complete genome sequence of Corynebacterium casei LMG S-19264T (=DSM 44701T), isolated from a smear-ripened cheese.</title>
        <authorList>
            <consortium name="US DOE Joint Genome Institute (JGI-PGF)"/>
            <person name="Walter F."/>
            <person name="Albersmeier A."/>
            <person name="Kalinowski J."/>
            <person name="Ruckert C."/>
        </authorList>
    </citation>
    <scope>NUCLEOTIDE SEQUENCE</scope>
    <source>
        <strain evidence="2">CGMCC 1.12187</strain>
    </source>
</reference>
<feature type="region of interest" description="Disordered" evidence="1">
    <location>
        <begin position="1"/>
        <end position="114"/>
    </location>
</feature>
<evidence type="ECO:0000313" key="3">
    <source>
        <dbReference type="Proteomes" id="UP000638848"/>
    </source>
</evidence>
<feature type="compositionally biased region" description="Acidic residues" evidence="1">
    <location>
        <begin position="90"/>
        <end position="103"/>
    </location>
</feature>
<dbReference type="Proteomes" id="UP000638848">
    <property type="component" value="Unassembled WGS sequence"/>
</dbReference>
<feature type="compositionally biased region" description="Acidic residues" evidence="1">
    <location>
        <begin position="31"/>
        <end position="41"/>
    </location>
</feature>
<gene>
    <name evidence="2" type="ORF">GCM10011374_14980</name>
</gene>